<organism evidence="8 9">
    <name type="scientific">Elusimicrobium minutum (strain Pei191)</name>
    <dbReference type="NCBI Taxonomy" id="445932"/>
    <lineage>
        <taxon>Bacteria</taxon>
        <taxon>Pseudomonadati</taxon>
        <taxon>Elusimicrobiota</taxon>
        <taxon>Elusimicrobia</taxon>
        <taxon>Elusimicrobiales</taxon>
        <taxon>Elusimicrobiaceae</taxon>
        <taxon>Elusimicrobium</taxon>
    </lineage>
</organism>
<keyword evidence="3 7" id="KW-0808">Transferase</keyword>
<dbReference type="Pfam" id="PF01790">
    <property type="entry name" value="LGT"/>
    <property type="match status" value="1"/>
</dbReference>
<comment type="catalytic activity">
    <reaction evidence="7">
        <text>L-cysteinyl-[prolipoprotein] + a 1,2-diacyl-sn-glycero-3-phospho-(1'-sn-glycerol) = an S-1,2-diacyl-sn-glyceryl-L-cysteinyl-[prolipoprotein] + sn-glycerol 1-phosphate + H(+)</text>
        <dbReference type="Rhea" id="RHEA:56712"/>
        <dbReference type="Rhea" id="RHEA-COMP:14679"/>
        <dbReference type="Rhea" id="RHEA-COMP:14680"/>
        <dbReference type="ChEBI" id="CHEBI:15378"/>
        <dbReference type="ChEBI" id="CHEBI:29950"/>
        <dbReference type="ChEBI" id="CHEBI:57685"/>
        <dbReference type="ChEBI" id="CHEBI:64716"/>
        <dbReference type="ChEBI" id="CHEBI:140658"/>
        <dbReference type="EC" id="2.5.1.145"/>
    </reaction>
</comment>
<comment type="subcellular location">
    <subcellularLocation>
        <location evidence="7">Cell inner membrane</location>
        <topology evidence="7">Multi-pass membrane protein</topology>
    </subcellularLocation>
</comment>
<comment type="pathway">
    <text evidence="7">Protein modification; lipoprotein biosynthesis (diacylglyceryl transfer).</text>
</comment>
<name>B2KBA9_ELUMP</name>
<dbReference type="STRING" id="445932.Emin_0374"/>
<keyword evidence="7" id="KW-0997">Cell inner membrane</keyword>
<dbReference type="EC" id="2.5.1.145" evidence="7"/>
<comment type="function">
    <text evidence="7">Catalyzes the transfer of the diacylglyceryl group from phosphatidylglycerol to the sulfhydryl group of the N-terminal cysteine of a prolipoprotein, the first step in the formation of mature lipoproteins.</text>
</comment>
<evidence type="ECO:0000256" key="3">
    <source>
        <dbReference type="ARBA" id="ARBA00022679"/>
    </source>
</evidence>
<keyword evidence="9" id="KW-1185">Reference proteome</keyword>
<feature type="binding site" evidence="7">
    <location>
        <position position="134"/>
    </location>
    <ligand>
        <name>a 1,2-diacyl-sn-glycero-3-phospho-(1'-sn-glycerol)</name>
        <dbReference type="ChEBI" id="CHEBI:64716"/>
    </ligand>
</feature>
<gene>
    <name evidence="7" type="primary">lgt</name>
    <name evidence="8" type="ordered locus">Emin_0374</name>
</gene>
<feature type="transmembrane region" description="Helical" evidence="7">
    <location>
        <begin position="177"/>
        <end position="194"/>
    </location>
</feature>
<dbReference type="EMBL" id="CP001055">
    <property type="protein sequence ID" value="ACC97931.1"/>
    <property type="molecule type" value="Genomic_DNA"/>
</dbReference>
<feature type="transmembrane region" description="Helical" evidence="7">
    <location>
        <begin position="238"/>
        <end position="254"/>
    </location>
</feature>
<dbReference type="Proteomes" id="UP000001029">
    <property type="component" value="Chromosome"/>
</dbReference>
<evidence type="ECO:0000256" key="7">
    <source>
        <dbReference type="HAMAP-Rule" id="MF_01147"/>
    </source>
</evidence>
<accession>B2KBA9</accession>
<protein>
    <recommendedName>
        <fullName evidence="7">Phosphatidylglycerol--prolipoprotein diacylglyceryl transferase</fullName>
        <ecNumber evidence="7">2.5.1.145</ecNumber>
    </recommendedName>
</protein>
<dbReference type="InterPro" id="IPR001640">
    <property type="entry name" value="Lgt"/>
</dbReference>
<dbReference type="HOGENOM" id="CLU_013386_1_2_0"/>
<proteinExistence type="inferred from homology"/>
<feature type="transmembrane region" description="Helical" evidence="7">
    <location>
        <begin position="120"/>
        <end position="141"/>
    </location>
</feature>
<keyword evidence="2 7" id="KW-1003">Cell membrane</keyword>
<dbReference type="GO" id="GO:0042158">
    <property type="term" value="P:lipoprotein biosynthetic process"/>
    <property type="evidence" value="ECO:0007669"/>
    <property type="project" value="UniProtKB-UniRule"/>
</dbReference>
<evidence type="ECO:0000256" key="2">
    <source>
        <dbReference type="ARBA" id="ARBA00022475"/>
    </source>
</evidence>
<keyword evidence="5 7" id="KW-1133">Transmembrane helix</keyword>
<evidence type="ECO:0000256" key="5">
    <source>
        <dbReference type="ARBA" id="ARBA00022989"/>
    </source>
</evidence>
<feature type="transmembrane region" description="Helical" evidence="7">
    <location>
        <begin position="15"/>
        <end position="33"/>
    </location>
</feature>
<dbReference type="GO" id="GO:0005886">
    <property type="term" value="C:plasma membrane"/>
    <property type="evidence" value="ECO:0007669"/>
    <property type="project" value="UniProtKB-SubCell"/>
</dbReference>
<dbReference type="HAMAP" id="MF_01147">
    <property type="entry name" value="Lgt"/>
    <property type="match status" value="1"/>
</dbReference>
<dbReference type="GO" id="GO:0008961">
    <property type="term" value="F:phosphatidylglycerol-prolipoprotein diacylglyceryl transferase activity"/>
    <property type="evidence" value="ECO:0007669"/>
    <property type="project" value="UniProtKB-UniRule"/>
</dbReference>
<evidence type="ECO:0000313" key="9">
    <source>
        <dbReference type="Proteomes" id="UP000001029"/>
    </source>
</evidence>
<dbReference type="AlphaFoldDB" id="B2KBA9"/>
<dbReference type="PANTHER" id="PTHR30589:SF0">
    <property type="entry name" value="PHOSPHATIDYLGLYCEROL--PROLIPOPROTEIN DIACYLGLYCERYL TRANSFERASE"/>
    <property type="match status" value="1"/>
</dbReference>
<comment type="similarity">
    <text evidence="1 7">Belongs to the Lgt family.</text>
</comment>
<dbReference type="KEGG" id="emi:Emin_0374"/>
<reference evidence="8 9" key="1">
    <citation type="journal article" date="2009" name="Appl. Environ. Microbiol.">
        <title>Genomic analysis of 'Elusimicrobium minutum,' the first cultivated representative of the phylum 'Elusimicrobia' (formerly termite group 1).</title>
        <authorList>
            <person name="Herlemann D.P.R."/>
            <person name="Geissinger O."/>
            <person name="Ikeda-Ohtsubo W."/>
            <person name="Kunin V."/>
            <person name="Sun H."/>
            <person name="Lapidus A."/>
            <person name="Hugenholtz P."/>
            <person name="Brune A."/>
        </authorList>
    </citation>
    <scope>NUCLEOTIDE SEQUENCE [LARGE SCALE GENOMIC DNA]</scope>
    <source>
        <strain evidence="8 9">Pei191</strain>
    </source>
</reference>
<dbReference type="NCBIfam" id="TIGR00544">
    <property type="entry name" value="lgt"/>
    <property type="match status" value="1"/>
</dbReference>
<evidence type="ECO:0000256" key="1">
    <source>
        <dbReference type="ARBA" id="ARBA00007150"/>
    </source>
</evidence>
<dbReference type="PANTHER" id="PTHR30589">
    <property type="entry name" value="PROLIPOPROTEIN DIACYLGLYCERYL TRANSFERASE"/>
    <property type="match status" value="1"/>
</dbReference>
<evidence type="ECO:0000256" key="4">
    <source>
        <dbReference type="ARBA" id="ARBA00022692"/>
    </source>
</evidence>
<keyword evidence="8" id="KW-0449">Lipoprotein</keyword>
<dbReference type="RefSeq" id="WP_012414546.1">
    <property type="nucleotide sequence ID" value="NC_010644.1"/>
</dbReference>
<keyword evidence="6 7" id="KW-0472">Membrane</keyword>
<evidence type="ECO:0000256" key="6">
    <source>
        <dbReference type="ARBA" id="ARBA00023136"/>
    </source>
</evidence>
<evidence type="ECO:0000313" key="8">
    <source>
        <dbReference type="EMBL" id="ACC97931.1"/>
    </source>
</evidence>
<dbReference type="UniPathway" id="UPA00664"/>
<feature type="transmembrane region" description="Helical" evidence="7">
    <location>
        <begin position="45"/>
        <end position="67"/>
    </location>
</feature>
<keyword evidence="4 7" id="KW-0812">Transmembrane</keyword>
<dbReference type="OrthoDB" id="871140at2"/>
<feature type="transmembrane region" description="Helical" evidence="7">
    <location>
        <begin position="201"/>
        <end position="218"/>
    </location>
</feature>
<feature type="transmembrane region" description="Helical" evidence="7">
    <location>
        <begin position="87"/>
        <end position="108"/>
    </location>
</feature>
<sequence length="263" mass="29822">MYPVLFKIGNFSMSTYGLMNMLGYIAGIYYLIYNRKKIGISTDTLWNILFISIICAIVGGKLMYVFLSWDALGYTFADKMSNIFLNFRYGFVFFGGAIAGILGLLVYIKYKKMPLLKTGDFLAVGLPLGHAIGRIGCFLVGCCYGRHFEGPWAVHFTNPDSLVPTHLHGVGLHPTQLYEVFANLLIFGILHFAYRRRHKHGFIMALYMICYSVLRFIMEFFRGDFRGGFLLGMSPSQVISIGMILAAVIFYMIVSRKSEYNVK</sequence>